<gene>
    <name evidence="1" type="ORF">N3K66_005061</name>
</gene>
<reference evidence="1" key="1">
    <citation type="submission" date="2022-10" db="EMBL/GenBank/DDBJ databases">
        <title>Complete Genome of Trichothecium roseum strain YXFP-22015, a Plant Pathogen Isolated from Citrus.</title>
        <authorList>
            <person name="Wang Y."/>
            <person name="Zhu L."/>
        </authorList>
    </citation>
    <scope>NUCLEOTIDE SEQUENCE</scope>
    <source>
        <strain evidence="1">YXFP-22015</strain>
    </source>
</reference>
<proteinExistence type="predicted"/>
<keyword evidence="2" id="KW-1185">Reference proteome</keyword>
<protein>
    <submittedName>
        <fullName evidence="1">Uncharacterized protein</fullName>
    </submittedName>
</protein>
<sequence length="1303" mass="143359">MGGQNAPTLPPRPEDGATNSPTWRPAHIQIKEPHETSATSVGTTSTNTTTQDHSIEAQQRAAAALERSSGLNLRSNYRTPLGLSDSNGHTIRAVTPDMQEVPDVAVAGTADAPHLPRGVASHDSSPRSIPGGVSRRQGMVFNDSFGDSYESSESSPPAPTQRLASSTIRPRTRTVTDAMLTGQQRAQASTITDGARHRVGSVSSSGSQAVGGNGGGGGSGAPVTAAPAVAGGHEETRMTNPEMASLGFPAIAAGRGSETSVSSSATREKRTLQPRRLTKRHSRPASPLSSHPPSVDSLPFPVTNDDPRKIMMLMLALCGKMRGEIEYQDEVTGPWHAGVAYIDDEKGNLMFDSGQNGPFHVPILPDLRGCRVLPVDYPEANRRCIELVCAGPFVEVLLHPLIEEDFDMWLAALLCWQQLRPGAVKLSATQKPNSPVSPVRPELKKRGYSADGLKTNTIIKVGKIQVWDKGPAPGTRALVKRSSTRDTRSPAMSWKRVSCILTDNGEFKLMTENDITILAVIDMSQLSRCSIQYLDHTVLDEEHCVVIFPTYAAGSTRLSIWRPVYLALDNRTHFEVWFSLLRAFTVPDVYHLDDPDKDQVMEIDDVEKDHNGEVFRLEKVVTVRVTEAKMRAKQQPLESPATNSQAGARTPDADGTIGNYFAEVILDGEIRSRTTTKMGTKNPFWREDCEFADLPPSIPHLSVVFKRLEGFLDSIPATPVSSGSSKLLAANEIVCGTVDIPLASSEPSTRDQESWLPIVDDRQETIGSMLIKVTYEEHVVLLAREYKALGEILHNFTTGLTTLIAAALPGHLRRLAELFLNIFQVSGSASDWLLALVEDEIDGVNSQATMKKYRFSTRLQSNESNESTSDRELILRDMNKTLSGEANLLFRGNTLLTQALEFHMRRLSKDFLEDTLQGKLYEINELNPDCEVDPSKITQTDLDLHWELLLKLTTDLWQAIVNGAKKIHPELRHILKYIRAVAEDRYGDFLRTVAYTSVSGFLFLRFICPAILSPKLFGLLRDHPRPRAQRTFTLIAKALQKLANLSTFGKREEWMEPMNRFLNAQRPSFKEYVDAVCDIPAERGPRTLPASYSTPVTILSRLGPTAREGFPSLPFLIDQARNYASLIKLWVDTKPSDPSKRLTMEGDLLIFNDFCVSLQQRADACLAKVESVRQSDLENAATDELADILEQASLVESLSYSYPGTALWNDVDRRPGSSSSDDTPPEPTASASAATSEVSRRRSKELRPGRELFDVRRTGGLRHVSAGGPIKTKNGKKGRTILSGIMRIGGRAESPDSKKDKEK</sequence>
<organism evidence="1 2">
    <name type="scientific">Trichothecium roseum</name>
    <dbReference type="NCBI Taxonomy" id="47278"/>
    <lineage>
        <taxon>Eukaryota</taxon>
        <taxon>Fungi</taxon>
        <taxon>Dikarya</taxon>
        <taxon>Ascomycota</taxon>
        <taxon>Pezizomycotina</taxon>
        <taxon>Sordariomycetes</taxon>
        <taxon>Hypocreomycetidae</taxon>
        <taxon>Hypocreales</taxon>
        <taxon>Hypocreales incertae sedis</taxon>
        <taxon>Trichothecium</taxon>
    </lineage>
</organism>
<dbReference type="EMBL" id="CM047943">
    <property type="protein sequence ID" value="KAI9900799.1"/>
    <property type="molecule type" value="Genomic_DNA"/>
</dbReference>
<name>A0ACC0V4H2_9HYPO</name>
<evidence type="ECO:0000313" key="2">
    <source>
        <dbReference type="Proteomes" id="UP001163324"/>
    </source>
</evidence>
<comment type="caution">
    <text evidence="1">The sequence shown here is derived from an EMBL/GenBank/DDBJ whole genome shotgun (WGS) entry which is preliminary data.</text>
</comment>
<accession>A0ACC0V4H2</accession>
<dbReference type="Proteomes" id="UP001163324">
    <property type="component" value="Chromosome 4"/>
</dbReference>
<evidence type="ECO:0000313" key="1">
    <source>
        <dbReference type="EMBL" id="KAI9900799.1"/>
    </source>
</evidence>